<feature type="region of interest" description="Disordered" evidence="2">
    <location>
        <begin position="1318"/>
        <end position="1340"/>
    </location>
</feature>
<dbReference type="Proteomes" id="UP000006882">
    <property type="component" value="Chromosome G3"/>
</dbReference>
<evidence type="ECO:0000256" key="2">
    <source>
        <dbReference type="SAM" id="MobiDB-lite"/>
    </source>
</evidence>
<feature type="region of interest" description="Disordered" evidence="2">
    <location>
        <begin position="132"/>
        <end position="266"/>
    </location>
</feature>
<feature type="compositionally biased region" description="Basic and acidic residues" evidence="2">
    <location>
        <begin position="237"/>
        <end position="247"/>
    </location>
</feature>
<evidence type="ECO:0000313" key="5">
    <source>
        <dbReference type="Proteomes" id="UP000006882"/>
    </source>
</evidence>
<dbReference type="Gramene" id="ONI19990">
    <property type="protein sequence ID" value="ONI19990"/>
    <property type="gene ID" value="PRUPE_3G309100"/>
</dbReference>
<evidence type="ECO:0000313" key="4">
    <source>
        <dbReference type="EMBL" id="ONI19990.1"/>
    </source>
</evidence>
<proteinExistence type="predicted"/>
<reference evidence="4 5" key="1">
    <citation type="journal article" date="2013" name="Nat. Genet.">
        <title>The high-quality draft genome of peach (Prunus persica) identifies unique patterns of genetic diversity, domestication and genome evolution.</title>
        <authorList>
            <consortium name="International Peach Genome Initiative"/>
            <person name="Verde I."/>
            <person name="Abbott A.G."/>
            <person name="Scalabrin S."/>
            <person name="Jung S."/>
            <person name="Shu S."/>
            <person name="Marroni F."/>
            <person name="Zhebentyayeva T."/>
            <person name="Dettori M.T."/>
            <person name="Grimwood J."/>
            <person name="Cattonaro F."/>
            <person name="Zuccolo A."/>
            <person name="Rossini L."/>
            <person name="Jenkins J."/>
            <person name="Vendramin E."/>
            <person name="Meisel L.A."/>
            <person name="Decroocq V."/>
            <person name="Sosinski B."/>
            <person name="Prochnik S."/>
            <person name="Mitros T."/>
            <person name="Policriti A."/>
            <person name="Cipriani G."/>
            <person name="Dondini L."/>
            <person name="Ficklin S."/>
            <person name="Goodstein D.M."/>
            <person name="Xuan P."/>
            <person name="Del Fabbro C."/>
            <person name="Aramini V."/>
            <person name="Copetti D."/>
            <person name="Gonzalez S."/>
            <person name="Horner D.S."/>
            <person name="Falchi R."/>
            <person name="Lucas S."/>
            <person name="Mica E."/>
            <person name="Maldonado J."/>
            <person name="Lazzari B."/>
            <person name="Bielenberg D."/>
            <person name="Pirona R."/>
            <person name="Miculan M."/>
            <person name="Barakat A."/>
            <person name="Testolin R."/>
            <person name="Stella A."/>
            <person name="Tartarini S."/>
            <person name="Tonutti P."/>
            <person name="Arus P."/>
            <person name="Orellana A."/>
            <person name="Wells C."/>
            <person name="Main D."/>
            <person name="Vizzotto G."/>
            <person name="Silva H."/>
            <person name="Salamini F."/>
            <person name="Schmutz J."/>
            <person name="Morgante M."/>
            <person name="Rokhsar D.S."/>
        </authorList>
    </citation>
    <scope>NUCLEOTIDE SEQUENCE [LARGE SCALE GENOMIC DNA]</scope>
    <source>
        <strain evidence="5">cv. Nemared</strain>
    </source>
</reference>
<sequence>MPMAHGKVSLPQDLLPANMTDAHFSTNDEALEGNGEGKALTGSLDESIGDQVASESSIPLSPQWLYAKPVDSKTLVTGTSGEMHAPGSLPHGNSTDPNSRDTWRLDASQDKKDWRRNAPDLDITRRWREEERETGLLGRRDRKKEDRRVGVTSTRDTITTDGRAEDRHVGATSTKDVTENKVLSSDRWHESRRDNKWSSRWGPEDKDKDSRIEKKTDVEKEDIHVDKQSLSNSNRAASERDSDSRDKWRPRHRMEVQSGGAAPYRAAPGFGMARGQVEKVGFTAGRGRSNTNGTLQIGRPVLGKASPFLNMYCYPRGKLLDIYRKQKIDLTFDSMPDGMEHVSQITQVGSTEPLAFVAPDADEEACLRDILKGSITSSGVLYNSPKDKNVLSDDSKGTSNVTLSKEEGNFAANSEQNVQSTGEVILNNSFQVTGPEVSPICGPQAHILKESVATEGEQKVLTVKALADGGIDGPSNDVTELRNSGYQEQTSSSDRHYVKSNEAHVSDRIVSPEDLSLCYLDPQGNTQGPFLGIDIIAWFEQGFFGIDLPVRLFDAPDGSPYQELGDVMPHLKTKSGYVSNSSLHAKLEPLDVIKGSLEERISAPNYGGSNILNSQQWTPSVLEATSSGSVQSRMPNHSYQSELQYLDNQSIQNFVAEDEDMEHLLELQRQQQRQRQLELRQQHHQLELQQHQHQLELQQRQRQLELQQHQRQLEFQQHQRQLELQQRLRQLELQQQHHLKQQLHHHQMKLQQQQQSQTQHLLLEQFLHQQMSDSGYGQWKIDATNGNPLDQLSLRKQFPNDLHHSHSSIQDPLLEQIIQANIGRPGQTDFLDLISQAKQGNMHPSELQLRFQQQELQAQQLSVALREQLQMEGERRLGGPRFADEASHVARDPAGHHQAQMVAFSSSENYQQQQRFPTHEQQLSHLNWNHTSRDRHGMNFDIQNACGQGLDLQDQYRLGLERMPCGNSGQLENSCIEAHRPHLHLDAEQKRRDSEATMAFAESNMWANGDREHSKQILMDLHQKLGHQSTELSEVDYQHQLSSSRSRGGSVHLPFSLLRDQPVGMNTGGPQNSNYSVSFQDHLGGVGMNEQSSNLATSERVPFRSNSREFMEDQLFLSGPREVSHTSHVDTSFMCKSAVSDGVSELEGNNWKKQGVKGMLNRSVSGYEGNVTDQEETAIDCGELRSNAHSRHSSLSSAGGGCGNFYSSETGLDKQIGEEVSNGRLPPAITKGSDNALHRRRVLSSQDVLSEAALSLPVKQRNPAATLVSDTQASSKNDAQFRRTSSCSDASVSETSFIDMLKKPVIVEADAANRAASALESSDGGSHVGRSGKKKGKKGRQIDPALLGFKVSSNRILMGEIHRLDD</sequence>
<keyword evidence="1" id="KW-0175">Coiled coil</keyword>
<accession>A0A251Q9C2</accession>
<organism evidence="4 5">
    <name type="scientific">Prunus persica</name>
    <name type="common">Peach</name>
    <name type="synonym">Amygdalus persica</name>
    <dbReference type="NCBI Taxonomy" id="3760"/>
    <lineage>
        <taxon>Eukaryota</taxon>
        <taxon>Viridiplantae</taxon>
        <taxon>Streptophyta</taxon>
        <taxon>Embryophyta</taxon>
        <taxon>Tracheophyta</taxon>
        <taxon>Spermatophyta</taxon>
        <taxon>Magnoliopsida</taxon>
        <taxon>eudicotyledons</taxon>
        <taxon>Gunneridae</taxon>
        <taxon>Pentapetalae</taxon>
        <taxon>rosids</taxon>
        <taxon>fabids</taxon>
        <taxon>Rosales</taxon>
        <taxon>Rosaceae</taxon>
        <taxon>Amygdaloideae</taxon>
        <taxon>Amygdaleae</taxon>
        <taxon>Prunus</taxon>
    </lineage>
</organism>
<gene>
    <name evidence="4" type="ORF">PRUPE_3G309100</name>
</gene>
<dbReference type="EMBL" id="CM007653">
    <property type="protein sequence ID" value="ONI19990.1"/>
    <property type="molecule type" value="Genomic_DNA"/>
</dbReference>
<feature type="region of interest" description="Disordered" evidence="2">
    <location>
        <begin position="21"/>
        <end position="59"/>
    </location>
</feature>
<dbReference type="SUPFAM" id="SSF55277">
    <property type="entry name" value="GYF domain"/>
    <property type="match status" value="1"/>
</dbReference>
<feature type="domain" description="GYF" evidence="3">
    <location>
        <begin position="514"/>
        <end position="565"/>
    </location>
</feature>
<dbReference type="Gene3D" id="3.30.1490.40">
    <property type="match status" value="1"/>
</dbReference>
<evidence type="ECO:0000256" key="1">
    <source>
        <dbReference type="SAM" id="Coils"/>
    </source>
</evidence>
<feature type="compositionally biased region" description="Polar residues" evidence="2">
    <location>
        <begin position="151"/>
        <end position="160"/>
    </location>
</feature>
<dbReference type="SMART" id="SM00444">
    <property type="entry name" value="GYF"/>
    <property type="match status" value="1"/>
</dbReference>
<feature type="compositionally biased region" description="Polar residues" evidence="2">
    <location>
        <begin position="1268"/>
        <end position="1286"/>
    </location>
</feature>
<protein>
    <recommendedName>
        <fullName evidence="3">GYF domain-containing protein</fullName>
    </recommendedName>
</protein>
<dbReference type="InterPro" id="IPR003169">
    <property type="entry name" value="GYF"/>
</dbReference>
<dbReference type="PROSITE" id="PS50829">
    <property type="entry name" value="GYF"/>
    <property type="match status" value="1"/>
</dbReference>
<dbReference type="PANTHER" id="PTHR46992:SF1">
    <property type="entry name" value="GYF DOMAIN-CONTAINING PROTEIN"/>
    <property type="match status" value="1"/>
</dbReference>
<evidence type="ECO:0000259" key="3">
    <source>
        <dbReference type="PROSITE" id="PS50829"/>
    </source>
</evidence>
<feature type="compositionally biased region" description="Basic residues" evidence="2">
    <location>
        <begin position="1330"/>
        <end position="1339"/>
    </location>
</feature>
<dbReference type="InterPro" id="IPR035445">
    <property type="entry name" value="GYF-like_dom_sf"/>
</dbReference>
<feature type="compositionally biased region" description="Basic and acidic residues" evidence="2">
    <location>
        <begin position="98"/>
        <end position="117"/>
    </location>
</feature>
<dbReference type="PANTHER" id="PTHR46992">
    <property type="entry name" value="GYF DOMAIN-CONTAINING PROTEIN"/>
    <property type="match status" value="1"/>
</dbReference>
<feature type="coiled-coil region" evidence="1">
    <location>
        <begin position="667"/>
        <end position="726"/>
    </location>
</feature>
<name>A0A251Q9C2_PRUPE</name>
<feature type="region of interest" description="Disordered" evidence="2">
    <location>
        <begin position="77"/>
        <end position="117"/>
    </location>
</feature>
<feature type="compositionally biased region" description="Basic and acidic residues" evidence="2">
    <location>
        <begin position="176"/>
        <end position="227"/>
    </location>
</feature>
<dbReference type="Pfam" id="PF02213">
    <property type="entry name" value="GYF"/>
    <property type="match status" value="1"/>
</dbReference>
<feature type="region of interest" description="Disordered" evidence="2">
    <location>
        <begin position="1266"/>
        <end position="1286"/>
    </location>
</feature>
<keyword evidence="5" id="KW-1185">Reference proteome</keyword>